<dbReference type="Proteomes" id="UP000444721">
    <property type="component" value="Unassembled WGS sequence"/>
</dbReference>
<dbReference type="AlphaFoldDB" id="A0A6A5C501"/>
<comment type="caution">
    <text evidence="3">The sequence shown here is derived from an EMBL/GenBank/DDBJ whole genome shotgun (WGS) entry which is preliminary data.</text>
</comment>
<dbReference type="VEuPathDB" id="AmoebaDB:FDP41_012716"/>
<protein>
    <submittedName>
        <fullName evidence="3">Uncharacterized protein</fullName>
    </submittedName>
</protein>
<feature type="region of interest" description="Disordered" evidence="2">
    <location>
        <begin position="32"/>
        <end position="53"/>
    </location>
</feature>
<organism evidence="3 4">
    <name type="scientific">Naegleria fowleri</name>
    <name type="common">Brain eating amoeba</name>
    <dbReference type="NCBI Taxonomy" id="5763"/>
    <lineage>
        <taxon>Eukaryota</taxon>
        <taxon>Discoba</taxon>
        <taxon>Heterolobosea</taxon>
        <taxon>Tetramitia</taxon>
        <taxon>Eutetramitia</taxon>
        <taxon>Vahlkampfiidae</taxon>
        <taxon>Naegleria</taxon>
    </lineage>
</organism>
<accession>A0A6A5C501</accession>
<evidence type="ECO:0000313" key="3">
    <source>
        <dbReference type="EMBL" id="KAF0980928.1"/>
    </source>
</evidence>
<keyword evidence="4" id="KW-1185">Reference proteome</keyword>
<sequence>MIPSKSSANLDSNHDFPPSLTSLIQSLLLKRKRTSQNLTFEEDEKKDEKPHEGCSMKALIASLATTNQKKKKKLIDHHREDDEPPSFRTPPKRKTIQQQQQQQTTPSQNRSTLNIGKKKTNIESSQNLASPANASILDNDVSILEKGTPSHNSHESRRSESRRNETEVQEVYDEAYFKKAREKNQRMRKALEAKKRREENEKIEQEVQKIKALGEARSKQSTESRVLVGLKELQQNNSQANLEKLYESINRKVYFNFVSSLEHQMNLRKSIENLIDFVFSILDSISNERLSKKQMILIS</sequence>
<proteinExistence type="predicted"/>
<feature type="compositionally biased region" description="Polar residues" evidence="2">
    <location>
        <begin position="104"/>
        <end position="114"/>
    </location>
</feature>
<dbReference type="EMBL" id="VFQX01000016">
    <property type="protein sequence ID" value="KAF0980928.1"/>
    <property type="molecule type" value="Genomic_DNA"/>
</dbReference>
<gene>
    <name evidence="3" type="ORF">FDP41_012716</name>
</gene>
<dbReference type="RefSeq" id="XP_044565641.1">
    <property type="nucleotide sequence ID" value="XM_044703266.1"/>
</dbReference>
<evidence type="ECO:0000256" key="2">
    <source>
        <dbReference type="SAM" id="MobiDB-lite"/>
    </source>
</evidence>
<evidence type="ECO:0000313" key="4">
    <source>
        <dbReference type="Proteomes" id="UP000444721"/>
    </source>
</evidence>
<feature type="compositionally biased region" description="Basic and acidic residues" evidence="2">
    <location>
        <begin position="152"/>
        <end position="166"/>
    </location>
</feature>
<feature type="region of interest" description="Disordered" evidence="2">
    <location>
        <begin position="144"/>
        <end position="168"/>
    </location>
</feature>
<reference evidence="3 4" key="1">
    <citation type="journal article" date="2019" name="Sci. Rep.">
        <title>Nanopore sequencing improves the draft genome of the human pathogenic amoeba Naegleria fowleri.</title>
        <authorList>
            <person name="Liechti N."/>
            <person name="Schurch N."/>
            <person name="Bruggmann R."/>
            <person name="Wittwer M."/>
        </authorList>
    </citation>
    <scope>NUCLEOTIDE SEQUENCE [LARGE SCALE GENOMIC DNA]</scope>
    <source>
        <strain evidence="3 4">ATCC 30894</strain>
    </source>
</reference>
<evidence type="ECO:0000256" key="1">
    <source>
        <dbReference type="SAM" id="Coils"/>
    </source>
</evidence>
<keyword evidence="1" id="KW-0175">Coiled coil</keyword>
<dbReference type="VEuPathDB" id="AmoebaDB:NF0038590"/>
<dbReference type="VEuPathDB" id="AmoebaDB:NfTy_037280"/>
<feature type="region of interest" description="Disordered" evidence="2">
    <location>
        <begin position="65"/>
        <end position="115"/>
    </location>
</feature>
<name>A0A6A5C501_NAEFO</name>
<feature type="coiled-coil region" evidence="1">
    <location>
        <begin position="177"/>
        <end position="216"/>
    </location>
</feature>
<dbReference type="GeneID" id="68119931"/>